<dbReference type="PANTHER" id="PTHR13014:SF3">
    <property type="entry name" value="LARGE RIBOSOMAL SUBUNIT PROTEIN ML65"/>
    <property type="match status" value="1"/>
</dbReference>
<evidence type="ECO:0000256" key="4">
    <source>
        <dbReference type="ARBA" id="ARBA00023274"/>
    </source>
</evidence>
<dbReference type="Proteomes" id="UP000494256">
    <property type="component" value="Unassembled WGS sequence"/>
</dbReference>
<evidence type="ECO:0000313" key="7">
    <source>
        <dbReference type="Proteomes" id="UP000494106"/>
    </source>
</evidence>
<evidence type="ECO:0000313" key="8">
    <source>
        <dbReference type="Proteomes" id="UP000494256"/>
    </source>
</evidence>
<name>A0A8S1A7V1_ARCPL</name>
<dbReference type="PANTHER" id="PTHR13014">
    <property type="entry name" value="MITOCHONDRIAL 28S RIBOSOMAL PROTEIN S30/P52 PRO-APOTOTIC PROTEIN"/>
    <property type="match status" value="1"/>
</dbReference>
<reference evidence="7 8" key="1">
    <citation type="submission" date="2020-04" db="EMBL/GenBank/DDBJ databases">
        <authorList>
            <person name="Wallbank WR R."/>
            <person name="Pardo Diaz C."/>
            <person name="Kozak K."/>
            <person name="Martin S."/>
            <person name="Jiggins C."/>
            <person name="Moest M."/>
            <person name="Warren A I."/>
            <person name="Byers J.R.P. K."/>
            <person name="Montejo-Kovacevich G."/>
            <person name="Yen C E."/>
        </authorList>
    </citation>
    <scope>NUCLEOTIDE SEQUENCE [LARGE SCALE GENOMIC DNA]</scope>
</reference>
<evidence type="ECO:0000256" key="3">
    <source>
        <dbReference type="ARBA" id="ARBA00023128"/>
    </source>
</evidence>
<dbReference type="AlphaFoldDB" id="A0A8S1A7V1"/>
<dbReference type="GO" id="GO:0006412">
    <property type="term" value="P:translation"/>
    <property type="evidence" value="ECO:0007669"/>
    <property type="project" value="InterPro"/>
</dbReference>
<dbReference type="EMBL" id="CADEBC010000522">
    <property type="protein sequence ID" value="CAB3244734.1"/>
    <property type="molecule type" value="Genomic_DNA"/>
</dbReference>
<evidence type="ECO:0000256" key="1">
    <source>
        <dbReference type="ARBA" id="ARBA00004173"/>
    </source>
</evidence>
<organism evidence="5 7">
    <name type="scientific">Arctia plantaginis</name>
    <name type="common">Wood tiger moth</name>
    <name type="synonym">Phalaena plantaginis</name>
    <dbReference type="NCBI Taxonomy" id="874455"/>
    <lineage>
        <taxon>Eukaryota</taxon>
        <taxon>Metazoa</taxon>
        <taxon>Ecdysozoa</taxon>
        <taxon>Arthropoda</taxon>
        <taxon>Hexapoda</taxon>
        <taxon>Insecta</taxon>
        <taxon>Pterygota</taxon>
        <taxon>Neoptera</taxon>
        <taxon>Endopterygota</taxon>
        <taxon>Lepidoptera</taxon>
        <taxon>Glossata</taxon>
        <taxon>Ditrysia</taxon>
        <taxon>Noctuoidea</taxon>
        <taxon>Erebidae</taxon>
        <taxon>Arctiinae</taxon>
        <taxon>Arctia</taxon>
    </lineage>
</organism>
<keyword evidence="2" id="KW-0689">Ribosomal protein</keyword>
<keyword evidence="3" id="KW-0496">Mitochondrion</keyword>
<accession>A0A8S1A7V1</accession>
<dbReference type="Pfam" id="PF07147">
    <property type="entry name" value="PDCD9"/>
    <property type="match status" value="1"/>
</dbReference>
<dbReference type="GO" id="GO:0003735">
    <property type="term" value="F:structural constituent of ribosome"/>
    <property type="evidence" value="ECO:0007669"/>
    <property type="project" value="InterPro"/>
</dbReference>
<keyword evidence="4" id="KW-0687">Ribonucleoprotein</keyword>
<keyword evidence="7" id="KW-1185">Reference proteome</keyword>
<evidence type="ECO:0000256" key="2">
    <source>
        <dbReference type="ARBA" id="ARBA00022980"/>
    </source>
</evidence>
<comment type="caution">
    <text evidence="5">The sequence shown here is derived from an EMBL/GenBank/DDBJ whole genome shotgun (WGS) entry which is preliminary data.</text>
</comment>
<evidence type="ECO:0000313" key="5">
    <source>
        <dbReference type="EMBL" id="CAB3244734.1"/>
    </source>
</evidence>
<gene>
    <name evidence="5" type="ORF">APLA_LOCUS10118</name>
    <name evidence="6" type="ORF">APLA_LOCUS17108</name>
</gene>
<dbReference type="Proteomes" id="UP000494106">
    <property type="component" value="Unassembled WGS sequence"/>
</dbReference>
<dbReference type="EMBL" id="CADEBD010000857">
    <property type="protein sequence ID" value="CAB3260630.1"/>
    <property type="molecule type" value="Genomic_DNA"/>
</dbReference>
<protein>
    <recommendedName>
        <fullName evidence="9">28S ribosomal protein S30, mitochondrial</fullName>
    </recommendedName>
</protein>
<sequence length="553" mass="65070">MYLNRVHRTFPKLKKVVTRLHSQVAIIEENEYTETPQYPPILDMSLEAKKLREREALHKKIQDINTVEEKQIALNMPRYYGWKCIMLHEDKVPYNALPLVQYYTRSHFVSIDKLPEVYNETGASAETISQEIKSQVEEAIAIENDGIDRNFTPSLESSSLKSEASLKEDAISKCIIRQINRIIFNNLTDKVPHILSSQVDYDARHEAFWFIGGVKPPASIRNFRKQFKWLHDKIEEPVDRPVQYIGTPMLTIRNRSPLKPLIPYSEAENPAFKVPIFHHLPRSVGYYDHHRHGTNIPGFWPGDYDEFGLMSYHGRGHILDRKESFGPEDNLEALHCQALKASFGWLLSQANYQGFTTFNDITYPLVTQTIITNGQYWSLYAYQLNTIVMHNDKFDSNPKHNICFGTNPLKLYDCIENGNVKGFNEEVLKMLIQFYLNAPEDREHEMKPYLGKEEQVVADIEDDNRRCWLESRYKHLVANRPKHLLIPETYLWEDIYKIKFKTRFFEAKRRPFELGINPFRRRLDEHLPPYIPKVLRPYPRSKKKFETTYYPKV</sequence>
<dbReference type="GO" id="GO:0005762">
    <property type="term" value="C:mitochondrial large ribosomal subunit"/>
    <property type="evidence" value="ECO:0007669"/>
    <property type="project" value="TreeGrafter"/>
</dbReference>
<evidence type="ECO:0000313" key="6">
    <source>
        <dbReference type="EMBL" id="CAB3260630.1"/>
    </source>
</evidence>
<evidence type="ECO:0008006" key="9">
    <source>
        <dbReference type="Google" id="ProtNLM"/>
    </source>
</evidence>
<dbReference type="InterPro" id="IPR039982">
    <property type="entry name" value="Ribosomal_mL65"/>
</dbReference>
<proteinExistence type="predicted"/>
<dbReference type="OrthoDB" id="6041973at2759"/>
<dbReference type="InterPro" id="IPR010793">
    <property type="entry name" value="Ribosomal_mL37/mL65"/>
</dbReference>
<comment type="subcellular location">
    <subcellularLocation>
        <location evidence="1">Mitochondrion</location>
    </subcellularLocation>
</comment>